<keyword evidence="3" id="KW-1185">Reference proteome</keyword>
<evidence type="ECO:0000259" key="1">
    <source>
        <dbReference type="SMART" id="SM00579"/>
    </source>
</evidence>
<evidence type="ECO:0000313" key="2">
    <source>
        <dbReference type="EMBL" id="CAH1441135.1"/>
    </source>
</evidence>
<dbReference type="SMART" id="SM00579">
    <property type="entry name" value="FBD"/>
    <property type="match status" value="1"/>
</dbReference>
<dbReference type="InterPro" id="IPR006566">
    <property type="entry name" value="FBD"/>
</dbReference>
<evidence type="ECO:0000313" key="3">
    <source>
        <dbReference type="Proteomes" id="UP001157418"/>
    </source>
</evidence>
<comment type="caution">
    <text evidence="2">The sequence shown here is derived from an EMBL/GenBank/DDBJ whole genome shotgun (WGS) entry which is preliminary data.</text>
</comment>
<dbReference type="Proteomes" id="UP001157418">
    <property type="component" value="Unassembled WGS sequence"/>
</dbReference>
<reference evidence="2 3" key="1">
    <citation type="submission" date="2022-01" db="EMBL/GenBank/DDBJ databases">
        <authorList>
            <person name="Xiong W."/>
            <person name="Schranz E."/>
        </authorList>
    </citation>
    <scope>NUCLEOTIDE SEQUENCE [LARGE SCALE GENOMIC DNA]</scope>
</reference>
<gene>
    <name evidence="2" type="ORF">LVIROSA_LOCUS27220</name>
</gene>
<dbReference type="EMBL" id="CAKMRJ010005412">
    <property type="protein sequence ID" value="CAH1441135.1"/>
    <property type="molecule type" value="Genomic_DNA"/>
</dbReference>
<feature type="domain" description="FBD" evidence="1">
    <location>
        <begin position="216"/>
        <end position="288"/>
    </location>
</feature>
<dbReference type="PANTHER" id="PTHR31900">
    <property type="entry name" value="F-BOX/RNI SUPERFAMILY PROTEIN-RELATED"/>
    <property type="match status" value="1"/>
</dbReference>
<dbReference type="InterPro" id="IPR050232">
    <property type="entry name" value="FBL13/AtMIF1-like"/>
</dbReference>
<dbReference type="AlphaFoldDB" id="A0AAU9NU46"/>
<proteinExistence type="predicted"/>
<name>A0AAU9NU46_9ASTR</name>
<protein>
    <recommendedName>
        <fullName evidence="1">FBD domain-containing protein</fullName>
    </recommendedName>
</protein>
<organism evidence="2 3">
    <name type="scientific">Lactuca virosa</name>
    <dbReference type="NCBI Taxonomy" id="75947"/>
    <lineage>
        <taxon>Eukaryota</taxon>
        <taxon>Viridiplantae</taxon>
        <taxon>Streptophyta</taxon>
        <taxon>Embryophyta</taxon>
        <taxon>Tracheophyta</taxon>
        <taxon>Spermatophyta</taxon>
        <taxon>Magnoliopsida</taxon>
        <taxon>eudicotyledons</taxon>
        <taxon>Gunneridae</taxon>
        <taxon>Pentapetalae</taxon>
        <taxon>asterids</taxon>
        <taxon>campanulids</taxon>
        <taxon>Asterales</taxon>
        <taxon>Asteraceae</taxon>
        <taxon>Cichorioideae</taxon>
        <taxon>Cichorieae</taxon>
        <taxon>Lactucinae</taxon>
        <taxon>Lactuca</taxon>
    </lineage>
</organism>
<dbReference type="PANTHER" id="PTHR31900:SF27">
    <property type="entry name" value="FBD DOMAIN-CONTAINING PROTEIN"/>
    <property type="match status" value="1"/>
</dbReference>
<dbReference type="Pfam" id="PF08387">
    <property type="entry name" value="FBD"/>
    <property type="match status" value="1"/>
</dbReference>
<sequence length="292" mass="32732">MGRSGTPELSGKLTKLELDNCFFKPPLEFEGFLNLEELLQKDIDFGASLCGTKVNLPQLKKLSLLVCTNVCNFNIKATKLQNLSAYACPGAMSLRLLDSPCLSVAIIAFEKPIEDFVRVGKMNFATMLSNLSRVQYFYIDRHFLKIPKLLPRAISSLRCLWLMDFQVGDVDLLHAALCLLRNSPNLEELSAMHPEMEPRIDVGPASNHLVSPNCLDCTLNRLQTVNIKCFEGSKPELLFIKLLLAHSPSLDKLNITPSEKTDAQKRFDIAKDVIQFPGASPKEKMFYLIPKT</sequence>
<accession>A0AAU9NU46</accession>
<dbReference type="SUPFAM" id="SSF52047">
    <property type="entry name" value="RNI-like"/>
    <property type="match status" value="1"/>
</dbReference>